<dbReference type="InterPro" id="IPR005650">
    <property type="entry name" value="BlaI_family"/>
</dbReference>
<keyword evidence="2" id="KW-0805">Transcription regulation</keyword>
<keyword evidence="6" id="KW-1185">Reference proteome</keyword>
<evidence type="ECO:0000256" key="4">
    <source>
        <dbReference type="ARBA" id="ARBA00023163"/>
    </source>
</evidence>
<keyword evidence="3" id="KW-0238">DNA-binding</keyword>
<keyword evidence="4" id="KW-0804">Transcription</keyword>
<proteinExistence type="inferred from homology"/>
<dbReference type="Gene3D" id="1.10.4040.10">
    <property type="entry name" value="Penicillinase repressor domain"/>
    <property type="match status" value="1"/>
</dbReference>
<dbReference type="RefSeq" id="WP_069196069.1">
    <property type="nucleotide sequence ID" value="NZ_RLII01000038.1"/>
</dbReference>
<dbReference type="InterPro" id="IPR036388">
    <property type="entry name" value="WH-like_DNA-bd_sf"/>
</dbReference>
<name>A0A4Q0I232_9FIRM</name>
<dbReference type="GO" id="GO:0003677">
    <property type="term" value="F:DNA binding"/>
    <property type="evidence" value="ECO:0007669"/>
    <property type="project" value="UniProtKB-KW"/>
</dbReference>
<evidence type="ECO:0000256" key="1">
    <source>
        <dbReference type="ARBA" id="ARBA00011046"/>
    </source>
</evidence>
<dbReference type="InterPro" id="IPR036390">
    <property type="entry name" value="WH_DNA-bd_sf"/>
</dbReference>
<gene>
    <name evidence="5" type="ORF">EFD62_15950</name>
</gene>
<dbReference type="EMBL" id="RLII01000038">
    <property type="protein sequence ID" value="RXE57747.1"/>
    <property type="molecule type" value="Genomic_DNA"/>
</dbReference>
<organism evidence="5 6">
    <name type="scientific">Acetivibrio mesophilus</name>
    <dbReference type="NCBI Taxonomy" id="2487273"/>
    <lineage>
        <taxon>Bacteria</taxon>
        <taxon>Bacillati</taxon>
        <taxon>Bacillota</taxon>
        <taxon>Clostridia</taxon>
        <taxon>Eubacteriales</taxon>
        <taxon>Oscillospiraceae</taxon>
        <taxon>Acetivibrio</taxon>
    </lineage>
</organism>
<evidence type="ECO:0000256" key="3">
    <source>
        <dbReference type="ARBA" id="ARBA00023125"/>
    </source>
</evidence>
<dbReference type="OrthoDB" id="9795583at2"/>
<dbReference type="AlphaFoldDB" id="A0A4Q0I232"/>
<reference evidence="6" key="1">
    <citation type="submission" date="2018-11" db="EMBL/GenBank/DDBJ databases">
        <title>Genome sequencing of a novel mesophilic and cellulolytic organism within the genus Hungateiclostridium.</title>
        <authorList>
            <person name="Rettenmaier R."/>
            <person name="Liebl W."/>
            <person name="Zverlov V."/>
        </authorList>
    </citation>
    <scope>NUCLEOTIDE SEQUENCE [LARGE SCALE GENOMIC DNA]</scope>
    <source>
        <strain evidence="6">N2K1</strain>
    </source>
</reference>
<accession>A0A4Q0I232</accession>
<dbReference type="SUPFAM" id="SSF46785">
    <property type="entry name" value="Winged helix' DNA-binding domain"/>
    <property type="match status" value="1"/>
</dbReference>
<comment type="similarity">
    <text evidence="1">Belongs to the BlaI transcriptional regulatory family.</text>
</comment>
<evidence type="ECO:0000256" key="2">
    <source>
        <dbReference type="ARBA" id="ARBA00023015"/>
    </source>
</evidence>
<evidence type="ECO:0000313" key="5">
    <source>
        <dbReference type="EMBL" id="RXE57747.1"/>
    </source>
</evidence>
<evidence type="ECO:0000313" key="6">
    <source>
        <dbReference type="Proteomes" id="UP000289166"/>
    </source>
</evidence>
<dbReference type="PIRSF" id="PIRSF019455">
    <property type="entry name" value="CopR_AtkY"/>
    <property type="match status" value="1"/>
</dbReference>
<sequence length="127" mass="14347">MKKPALSDGEWKLMNLLWEKSPRTIAEMVAALKDDTAWTKATINIMLGRMIKKGAVRCDDSGRSKLFYPIINKEQAAIYETENFLSKVYNGSLSMMIASLAGQKALKAEDIEELYKVLNEAEEEVKK</sequence>
<protein>
    <submittedName>
        <fullName evidence="5">BlaI/MecI/CopY family transcriptional regulator</fullName>
    </submittedName>
</protein>
<dbReference type="Gene3D" id="1.10.10.10">
    <property type="entry name" value="Winged helix-like DNA-binding domain superfamily/Winged helix DNA-binding domain"/>
    <property type="match status" value="1"/>
</dbReference>
<dbReference type="Proteomes" id="UP000289166">
    <property type="component" value="Unassembled WGS sequence"/>
</dbReference>
<comment type="caution">
    <text evidence="5">The sequence shown here is derived from an EMBL/GenBank/DDBJ whole genome shotgun (WGS) entry which is preliminary data.</text>
</comment>
<dbReference type="Pfam" id="PF03965">
    <property type="entry name" value="Penicillinase_R"/>
    <property type="match status" value="1"/>
</dbReference>
<dbReference type="GO" id="GO:0045892">
    <property type="term" value="P:negative regulation of DNA-templated transcription"/>
    <property type="evidence" value="ECO:0007669"/>
    <property type="project" value="InterPro"/>
</dbReference>